<comment type="similarity">
    <text evidence="1 3">Belongs to the type-B carboxylesterase/lipase family.</text>
</comment>
<feature type="chain" id="PRO_5039750767" description="Carboxylic ester hydrolase" evidence="3">
    <location>
        <begin position="23"/>
        <end position="529"/>
    </location>
</feature>
<evidence type="ECO:0000259" key="4">
    <source>
        <dbReference type="Pfam" id="PF00135"/>
    </source>
</evidence>
<dbReference type="PROSITE" id="PS51257">
    <property type="entry name" value="PROKAR_LIPOPROTEIN"/>
    <property type="match status" value="1"/>
</dbReference>
<evidence type="ECO:0000256" key="2">
    <source>
        <dbReference type="ARBA" id="ARBA00022801"/>
    </source>
</evidence>
<name>A0A502E9E0_9MYCO</name>
<sequence>MRSEPFSRRAMAMVLAVLVLLAGCTRGEAPAPSTPPRPSADPAIVQTATGAVRGVVASDHRRFDGIPYAAPPVGPLRWQPPAPAPTWQGVRDATHTGPRCVQDSSDLEMGRRMSEDCLTLNVWTPPPSERKRAVMVWIHGGAFINGSSGIYDSRWLASRGDIVVVTLNYRLGALGFLAHPALGAPGAVGNYGLADQQAALRWVHDNIENFGGDPDAVTIAGESAGGMSVCDHLVAPGSEGLFRAALIQSGPCQAQVALPEAQRISIDYARGAGCDDLRTVADCLRGLPAAKLRKPLWYYHIGDDALSGPVTGTRALPVDPMTAIAEGQAAKVPVAIGTNRDEFTLFVAMQYLRLKKPFAPAQYPQLLSQTFGRAAAEVAIHYPLTRYEGSVALAYSAAVTDGVFACVADRMAEGLARKDSVYAYEFNDRGAPAPEALRTLPFPVGASHSLELRYLFDMGGAPALSPDQQELSNEMIDAWSQFVRDGHPGDDWPAFGGEEARLSLQPGGSRVETDFDQTHQCPFWAGLKE</sequence>
<dbReference type="RefSeq" id="WP_140690862.1">
    <property type="nucleotide sequence ID" value="NZ_RCZG01000004.1"/>
</dbReference>
<dbReference type="Gene3D" id="3.40.50.1820">
    <property type="entry name" value="alpha/beta hydrolase"/>
    <property type="match status" value="1"/>
</dbReference>
<keyword evidence="6" id="KW-1185">Reference proteome</keyword>
<dbReference type="PANTHER" id="PTHR43918:SF4">
    <property type="entry name" value="CARBOXYLIC ESTER HYDROLASE"/>
    <property type="match status" value="1"/>
</dbReference>
<evidence type="ECO:0000256" key="1">
    <source>
        <dbReference type="ARBA" id="ARBA00005964"/>
    </source>
</evidence>
<keyword evidence="2 3" id="KW-0378">Hydrolase</keyword>
<dbReference type="InterPro" id="IPR002018">
    <property type="entry name" value="CarbesteraseB"/>
</dbReference>
<dbReference type="InterPro" id="IPR050654">
    <property type="entry name" value="AChE-related_enzymes"/>
</dbReference>
<dbReference type="AlphaFoldDB" id="A0A502E9E0"/>
<comment type="caution">
    <text evidence="5">The sequence shown here is derived from an EMBL/GenBank/DDBJ whole genome shotgun (WGS) entry which is preliminary data.</text>
</comment>
<dbReference type="InterPro" id="IPR029058">
    <property type="entry name" value="AB_hydrolase_fold"/>
</dbReference>
<dbReference type="PANTHER" id="PTHR43918">
    <property type="entry name" value="ACETYLCHOLINESTERASE"/>
    <property type="match status" value="1"/>
</dbReference>
<keyword evidence="3" id="KW-0732">Signal</keyword>
<dbReference type="OrthoDB" id="3199405at2"/>
<dbReference type="EMBL" id="RCZG01000004">
    <property type="protein sequence ID" value="TPG34338.1"/>
    <property type="molecule type" value="Genomic_DNA"/>
</dbReference>
<organism evidence="5 6">
    <name type="scientific">Mycolicibacterium hodleri</name>
    <dbReference type="NCBI Taxonomy" id="49897"/>
    <lineage>
        <taxon>Bacteria</taxon>
        <taxon>Bacillati</taxon>
        <taxon>Actinomycetota</taxon>
        <taxon>Actinomycetes</taxon>
        <taxon>Mycobacteriales</taxon>
        <taxon>Mycobacteriaceae</taxon>
        <taxon>Mycolicibacterium</taxon>
    </lineage>
</organism>
<accession>A0A502E9E0</accession>
<evidence type="ECO:0000256" key="3">
    <source>
        <dbReference type="RuleBase" id="RU361235"/>
    </source>
</evidence>
<gene>
    <name evidence="5" type="ORF">EAH80_12230</name>
</gene>
<evidence type="ECO:0000313" key="6">
    <source>
        <dbReference type="Proteomes" id="UP000320095"/>
    </source>
</evidence>
<reference evidence="5 6" key="1">
    <citation type="journal article" date="2019" name="Environ. Microbiol.">
        <title>Species interactions and distinct microbial communities in high Arctic permafrost affected cryosols are associated with the CH4 and CO2 gas fluxes.</title>
        <authorList>
            <person name="Altshuler I."/>
            <person name="Hamel J."/>
            <person name="Turney S."/>
            <person name="Magnuson E."/>
            <person name="Levesque R."/>
            <person name="Greer C."/>
            <person name="Whyte L.G."/>
        </authorList>
    </citation>
    <scope>NUCLEOTIDE SEQUENCE [LARGE SCALE GENOMIC DNA]</scope>
    <source>
        <strain evidence="5 6">S5.20</strain>
    </source>
</reference>
<dbReference type="EC" id="3.1.1.-" evidence="3"/>
<dbReference type="InterPro" id="IPR019826">
    <property type="entry name" value="Carboxylesterase_B_AS"/>
</dbReference>
<proteinExistence type="inferred from homology"/>
<dbReference type="GO" id="GO:0052689">
    <property type="term" value="F:carboxylic ester hydrolase activity"/>
    <property type="evidence" value="ECO:0007669"/>
    <property type="project" value="TreeGrafter"/>
</dbReference>
<dbReference type="PROSITE" id="PS00941">
    <property type="entry name" value="CARBOXYLESTERASE_B_2"/>
    <property type="match status" value="1"/>
</dbReference>
<dbReference type="Pfam" id="PF00135">
    <property type="entry name" value="COesterase"/>
    <property type="match status" value="1"/>
</dbReference>
<dbReference type="InterPro" id="IPR019819">
    <property type="entry name" value="Carboxylesterase_B_CS"/>
</dbReference>
<evidence type="ECO:0000313" key="5">
    <source>
        <dbReference type="EMBL" id="TPG34338.1"/>
    </source>
</evidence>
<dbReference type="Proteomes" id="UP000320095">
    <property type="component" value="Unassembled WGS sequence"/>
</dbReference>
<feature type="signal peptide" evidence="3">
    <location>
        <begin position="1"/>
        <end position="22"/>
    </location>
</feature>
<dbReference type="SUPFAM" id="SSF53474">
    <property type="entry name" value="alpha/beta-Hydrolases"/>
    <property type="match status" value="1"/>
</dbReference>
<dbReference type="PROSITE" id="PS00122">
    <property type="entry name" value="CARBOXYLESTERASE_B_1"/>
    <property type="match status" value="1"/>
</dbReference>
<feature type="domain" description="Carboxylesterase type B" evidence="4">
    <location>
        <begin position="42"/>
        <end position="524"/>
    </location>
</feature>
<protein>
    <recommendedName>
        <fullName evidence="3">Carboxylic ester hydrolase</fullName>
        <ecNumber evidence="3">3.1.1.-</ecNumber>
    </recommendedName>
</protein>